<protein>
    <recommendedName>
        <fullName evidence="1">HTH cro/C1-type domain-containing protein</fullName>
    </recommendedName>
</protein>
<dbReference type="SUPFAM" id="SSF47413">
    <property type="entry name" value="lambda repressor-like DNA-binding domains"/>
    <property type="match status" value="1"/>
</dbReference>
<evidence type="ECO:0000313" key="2">
    <source>
        <dbReference type="EMBL" id="GHF34616.1"/>
    </source>
</evidence>
<dbReference type="Gene3D" id="1.10.260.40">
    <property type="entry name" value="lambda repressor-like DNA-binding domains"/>
    <property type="match status" value="1"/>
</dbReference>
<proteinExistence type="predicted"/>
<name>A0A919B157_9ACTN</name>
<evidence type="ECO:0000259" key="1">
    <source>
        <dbReference type="PROSITE" id="PS50943"/>
    </source>
</evidence>
<dbReference type="SMART" id="SM00530">
    <property type="entry name" value="HTH_XRE"/>
    <property type="match status" value="1"/>
</dbReference>
<dbReference type="GO" id="GO:0003677">
    <property type="term" value="F:DNA binding"/>
    <property type="evidence" value="ECO:0007669"/>
    <property type="project" value="InterPro"/>
</dbReference>
<dbReference type="Pfam" id="PF13560">
    <property type="entry name" value="HTH_31"/>
    <property type="match status" value="1"/>
</dbReference>
<dbReference type="InterPro" id="IPR010982">
    <property type="entry name" value="Lambda_DNA-bd_dom_sf"/>
</dbReference>
<dbReference type="Proteomes" id="UP000630718">
    <property type="component" value="Unassembled WGS sequence"/>
</dbReference>
<dbReference type="EMBL" id="BNBI01000025">
    <property type="protein sequence ID" value="GHF34616.1"/>
    <property type="molecule type" value="Genomic_DNA"/>
</dbReference>
<dbReference type="AlphaFoldDB" id="A0A919B157"/>
<comment type="caution">
    <text evidence="2">The sequence shown here is derived from an EMBL/GenBank/DDBJ whole genome shotgun (WGS) entry which is preliminary data.</text>
</comment>
<reference evidence="2" key="2">
    <citation type="submission" date="2020-09" db="EMBL/GenBank/DDBJ databases">
        <authorList>
            <person name="Sun Q."/>
            <person name="Ohkuma M."/>
        </authorList>
    </citation>
    <scope>NUCLEOTIDE SEQUENCE</scope>
    <source>
        <strain evidence="2">JCM 4477</strain>
    </source>
</reference>
<dbReference type="PROSITE" id="PS50943">
    <property type="entry name" value="HTH_CROC1"/>
    <property type="match status" value="1"/>
</dbReference>
<gene>
    <name evidence="2" type="ORF">GCM10018772_70190</name>
</gene>
<sequence length="425" mass="46495">MLAHRYRPECDVRTESIMAHDAENGSPLTFGQRVRRERERKGQTRPVLAGLVGRSTEWVKAIENDRLGMPRLPLLLRLAEALGVDDLAALTGDERIAAATYTKAAHPSLLRVKEALTTYDLLTRDEEPAPAAVLATRVQNAWQAWHGFGDHRSRVANVLPALLADLQHAARTHEGADRRRSQVLLAQGYHLAQLYLSFQPAPELVMLTGDRSMTMAQDADSPRAMAASAWYLNHVFRDAGERHEARVDLAMKSVRLLDPERGPEDIALGGLLHLAACLSFAKVGQKGNAERHWDRADAAAKRLGDAYVHPWLMFGRGMVDAYAITMNNDLVRSGAAVDAATHIDLGSMQSATRRSFHLIETARAYGLAGETVAVVHLLKKAYEASPETACFNLFARGTAAELAENGSAIIRDDARGLARQLGVAA</sequence>
<organism evidence="2 3">
    <name type="scientific">Streptomyces fumanus</name>
    <dbReference type="NCBI Taxonomy" id="67302"/>
    <lineage>
        <taxon>Bacteria</taxon>
        <taxon>Bacillati</taxon>
        <taxon>Actinomycetota</taxon>
        <taxon>Actinomycetes</taxon>
        <taxon>Kitasatosporales</taxon>
        <taxon>Streptomycetaceae</taxon>
        <taxon>Streptomyces</taxon>
    </lineage>
</organism>
<keyword evidence="3" id="KW-1185">Reference proteome</keyword>
<dbReference type="InterPro" id="IPR001387">
    <property type="entry name" value="Cro/C1-type_HTH"/>
</dbReference>
<reference evidence="2" key="1">
    <citation type="journal article" date="2014" name="Int. J. Syst. Evol. Microbiol.">
        <title>Complete genome sequence of Corynebacterium casei LMG S-19264T (=DSM 44701T), isolated from a smear-ripened cheese.</title>
        <authorList>
            <consortium name="US DOE Joint Genome Institute (JGI-PGF)"/>
            <person name="Walter F."/>
            <person name="Albersmeier A."/>
            <person name="Kalinowski J."/>
            <person name="Ruckert C."/>
        </authorList>
    </citation>
    <scope>NUCLEOTIDE SEQUENCE</scope>
    <source>
        <strain evidence="2">JCM 4477</strain>
    </source>
</reference>
<accession>A0A919B157</accession>
<feature type="domain" description="HTH cro/C1-type" evidence="1">
    <location>
        <begin position="34"/>
        <end position="90"/>
    </location>
</feature>
<evidence type="ECO:0000313" key="3">
    <source>
        <dbReference type="Proteomes" id="UP000630718"/>
    </source>
</evidence>